<dbReference type="EMBL" id="CADEAL010001057">
    <property type="protein sequence ID" value="CAB1428461.1"/>
    <property type="molecule type" value="Genomic_DNA"/>
</dbReference>
<reference evidence="1" key="1">
    <citation type="submission" date="2020-03" db="EMBL/GenBank/DDBJ databases">
        <authorList>
            <person name="Weist P."/>
        </authorList>
    </citation>
    <scope>NUCLEOTIDE SEQUENCE</scope>
</reference>
<gene>
    <name evidence="1" type="ORF">PLEPLA_LOCUS16434</name>
</gene>
<protein>
    <submittedName>
        <fullName evidence="1">Uncharacterized protein</fullName>
    </submittedName>
</protein>
<keyword evidence="2" id="KW-1185">Reference proteome</keyword>
<comment type="caution">
    <text evidence="1">The sequence shown here is derived from an EMBL/GenBank/DDBJ whole genome shotgun (WGS) entry which is preliminary data.</text>
</comment>
<evidence type="ECO:0000313" key="1">
    <source>
        <dbReference type="EMBL" id="CAB1428461.1"/>
    </source>
</evidence>
<name>A0A9N7YK93_PLEPL</name>
<organism evidence="1 2">
    <name type="scientific">Pleuronectes platessa</name>
    <name type="common">European plaice</name>
    <dbReference type="NCBI Taxonomy" id="8262"/>
    <lineage>
        <taxon>Eukaryota</taxon>
        <taxon>Metazoa</taxon>
        <taxon>Chordata</taxon>
        <taxon>Craniata</taxon>
        <taxon>Vertebrata</taxon>
        <taxon>Euteleostomi</taxon>
        <taxon>Actinopterygii</taxon>
        <taxon>Neopterygii</taxon>
        <taxon>Teleostei</taxon>
        <taxon>Neoteleostei</taxon>
        <taxon>Acanthomorphata</taxon>
        <taxon>Carangaria</taxon>
        <taxon>Pleuronectiformes</taxon>
        <taxon>Pleuronectoidei</taxon>
        <taxon>Pleuronectidae</taxon>
        <taxon>Pleuronectes</taxon>
    </lineage>
</organism>
<sequence length="189" mass="20823">MKQLSHGHAIERERVPSSLWKLSLKDNPQHNPAKSGWNFLLDELRGRQERGRDSGKERSHRVYRLSLSALLATACAQIPIRRVPLSKGAPPVIAVVPVNTDSCVLFRHLHPLPKLNSGYQVKLPTNSPIRGDRETSTLHTAFLITTTTPGSSQFFIYHTPICLEMLTSGDGDQTIGVAVSGKPPLPPEP</sequence>
<dbReference type="AlphaFoldDB" id="A0A9N7YK93"/>
<proteinExistence type="predicted"/>
<evidence type="ECO:0000313" key="2">
    <source>
        <dbReference type="Proteomes" id="UP001153269"/>
    </source>
</evidence>
<accession>A0A9N7YK93</accession>
<dbReference type="Proteomes" id="UP001153269">
    <property type="component" value="Unassembled WGS sequence"/>
</dbReference>